<dbReference type="Proteomes" id="UP000321080">
    <property type="component" value="Unassembled WGS sequence"/>
</dbReference>
<reference evidence="1 2" key="1">
    <citation type="submission" date="2019-08" db="EMBL/GenBank/DDBJ databases">
        <title>Seonamhaeicola sediminis sp. nov., isolated from marine sediment.</title>
        <authorList>
            <person name="Cao W.R."/>
        </authorList>
    </citation>
    <scope>NUCLEOTIDE SEQUENCE [LARGE SCALE GENOMIC DNA]</scope>
    <source>
        <strain evidence="1 2">1505</strain>
    </source>
</reference>
<dbReference type="RefSeq" id="WP_147766156.1">
    <property type="nucleotide sequence ID" value="NZ_VRKQ01000008.1"/>
</dbReference>
<evidence type="ECO:0000313" key="2">
    <source>
        <dbReference type="Proteomes" id="UP000321080"/>
    </source>
</evidence>
<protein>
    <submittedName>
        <fullName evidence="1">Uncharacterized protein</fullName>
    </submittedName>
</protein>
<accession>A0A5C7GKA8</accession>
<organism evidence="1 2">
    <name type="scientific">Seonamhaeicola maritimus</name>
    <dbReference type="NCBI Taxonomy" id="2591822"/>
    <lineage>
        <taxon>Bacteria</taxon>
        <taxon>Pseudomonadati</taxon>
        <taxon>Bacteroidota</taxon>
        <taxon>Flavobacteriia</taxon>
        <taxon>Flavobacteriales</taxon>
        <taxon>Flavobacteriaceae</taxon>
    </lineage>
</organism>
<dbReference type="EMBL" id="VRKQ01000008">
    <property type="protein sequence ID" value="TXG38722.1"/>
    <property type="molecule type" value="Genomic_DNA"/>
</dbReference>
<evidence type="ECO:0000313" key="1">
    <source>
        <dbReference type="EMBL" id="TXG38722.1"/>
    </source>
</evidence>
<dbReference type="AlphaFoldDB" id="A0A5C7GKA8"/>
<comment type="caution">
    <text evidence="1">The sequence shown here is derived from an EMBL/GenBank/DDBJ whole genome shotgun (WGS) entry which is preliminary data.</text>
</comment>
<keyword evidence="2" id="KW-1185">Reference proteome</keyword>
<proteinExistence type="predicted"/>
<gene>
    <name evidence="1" type="ORF">FUA22_02215</name>
</gene>
<sequence>MSGNALYDPRADQTYIPPYDITNSLWEQPIPETYNKEFIQLAFIWSHRVRVRKANKMTLDELKNTGQYSLINRTIKQELISYYKEWDNYYKDIVIDLGEKWQISLGREGLLNSETYKLEEPLSLLKYNTIRINLFKRMIREAEWQLKGIPKLKEKNNDLITALKDEIELL</sequence>
<name>A0A5C7GKA8_9FLAO</name>